<comment type="caution">
    <text evidence="1">The sequence shown here is derived from an EMBL/GenBank/DDBJ whole genome shotgun (WGS) entry which is preliminary data.</text>
</comment>
<organism evidence="1 2">
    <name type="scientific">Pelomonas caseinilytica</name>
    <dbReference type="NCBI Taxonomy" id="2906763"/>
    <lineage>
        <taxon>Bacteria</taxon>
        <taxon>Pseudomonadati</taxon>
        <taxon>Pseudomonadota</taxon>
        <taxon>Betaproteobacteria</taxon>
        <taxon>Burkholderiales</taxon>
        <taxon>Sphaerotilaceae</taxon>
        <taxon>Roseateles</taxon>
    </lineage>
</organism>
<protein>
    <recommendedName>
        <fullName evidence="3">Chalcone isomerase-like</fullName>
    </recommendedName>
</protein>
<accession>A0ABS8XHX8</accession>
<name>A0ABS8XHX8_9BURK</name>
<evidence type="ECO:0000313" key="2">
    <source>
        <dbReference type="Proteomes" id="UP001201463"/>
    </source>
</evidence>
<gene>
    <name evidence="1" type="ORF">LXT12_14995</name>
</gene>
<sequence length="200" mass="22352">MAKNIPLVSARVMFKVKRFPGILSCHIGPFKFISRLMLFAVLLCGKAYGAEILDTVVVTGYSNGGWNPSFMSLSFYRPYYSSSSESDLYYYQALARNWNAKLDKKLLDRKLRDVRCSGTAEDKQTSSTDIVELRTATANNVLRRAYPLNLKKGDRQTVTFGDGGFEIYILSDPRASLAWLPVPGTLDIGIPGNTDCPWTQ</sequence>
<proteinExistence type="predicted"/>
<keyword evidence="2" id="KW-1185">Reference proteome</keyword>
<dbReference type="RefSeq" id="WP_233393004.1">
    <property type="nucleotide sequence ID" value="NZ_JAJTWT010000006.1"/>
</dbReference>
<reference evidence="1 2" key="1">
    <citation type="submission" date="2021-12" db="EMBL/GenBank/DDBJ databases">
        <title>Genome seq of p7.</title>
        <authorList>
            <person name="Seo T."/>
        </authorList>
    </citation>
    <scope>NUCLEOTIDE SEQUENCE [LARGE SCALE GENOMIC DNA]</scope>
    <source>
        <strain evidence="1 2">P7</strain>
    </source>
</reference>
<dbReference type="Proteomes" id="UP001201463">
    <property type="component" value="Unassembled WGS sequence"/>
</dbReference>
<dbReference type="EMBL" id="JAJTWT010000006">
    <property type="protein sequence ID" value="MCE4538557.1"/>
    <property type="molecule type" value="Genomic_DNA"/>
</dbReference>
<evidence type="ECO:0008006" key="3">
    <source>
        <dbReference type="Google" id="ProtNLM"/>
    </source>
</evidence>
<evidence type="ECO:0000313" key="1">
    <source>
        <dbReference type="EMBL" id="MCE4538557.1"/>
    </source>
</evidence>